<evidence type="ECO:0000313" key="3">
    <source>
        <dbReference type="Proteomes" id="UP000799118"/>
    </source>
</evidence>
<dbReference type="EMBL" id="ML769539">
    <property type="protein sequence ID" value="KAE9394976.1"/>
    <property type="molecule type" value="Genomic_DNA"/>
</dbReference>
<reference evidence="2" key="1">
    <citation type="journal article" date="2019" name="Environ. Microbiol.">
        <title>Fungal ecological strategies reflected in gene transcription - a case study of two litter decomposers.</title>
        <authorList>
            <person name="Barbi F."/>
            <person name="Kohler A."/>
            <person name="Barry K."/>
            <person name="Baskaran P."/>
            <person name="Daum C."/>
            <person name="Fauchery L."/>
            <person name="Ihrmark K."/>
            <person name="Kuo A."/>
            <person name="LaButti K."/>
            <person name="Lipzen A."/>
            <person name="Morin E."/>
            <person name="Grigoriev I.V."/>
            <person name="Henrissat B."/>
            <person name="Lindahl B."/>
            <person name="Martin F."/>
        </authorList>
    </citation>
    <scope>NUCLEOTIDE SEQUENCE</scope>
    <source>
        <strain evidence="2">JB14</strain>
    </source>
</reference>
<evidence type="ECO:0000313" key="2">
    <source>
        <dbReference type="EMBL" id="KAE9394976.1"/>
    </source>
</evidence>
<dbReference type="AlphaFoldDB" id="A0A6A4HB08"/>
<name>A0A6A4HB08_9AGAR</name>
<evidence type="ECO:0000256" key="1">
    <source>
        <dbReference type="SAM" id="MobiDB-lite"/>
    </source>
</evidence>
<proteinExistence type="predicted"/>
<organism evidence="2 3">
    <name type="scientific">Gymnopus androsaceus JB14</name>
    <dbReference type="NCBI Taxonomy" id="1447944"/>
    <lineage>
        <taxon>Eukaryota</taxon>
        <taxon>Fungi</taxon>
        <taxon>Dikarya</taxon>
        <taxon>Basidiomycota</taxon>
        <taxon>Agaricomycotina</taxon>
        <taxon>Agaricomycetes</taxon>
        <taxon>Agaricomycetidae</taxon>
        <taxon>Agaricales</taxon>
        <taxon>Marasmiineae</taxon>
        <taxon>Omphalotaceae</taxon>
        <taxon>Gymnopus</taxon>
    </lineage>
</organism>
<sequence length="283" mass="29936">MRAYRVYQNSAMLDIATQAWDYGRTLTISDVNVATGSVPSKSFNFTKTCSGSTLIGGTFWQTTANDTTIFGLSTALFFTLSAYLYQATSDNIYLAAAQDSGAFLIDIMHITGGITRLTDAGTFMEGLALLPSNTSFGEQNLSVETLRSNLVNITLTTNVLCNAANGIINTGGGVGDEALVQGLGALYHTISGPADLITYIGNFLSVQYNTLVTVSTVSNSNIYAGSWIGPPVAQYDPTNQTLALFALVNAAQVSVNSQTNSTTNESGGIAYQHNDVPEIQNPS</sequence>
<feature type="region of interest" description="Disordered" evidence="1">
    <location>
        <begin position="258"/>
        <end position="283"/>
    </location>
</feature>
<dbReference type="Proteomes" id="UP000799118">
    <property type="component" value="Unassembled WGS sequence"/>
</dbReference>
<keyword evidence="3" id="KW-1185">Reference proteome</keyword>
<gene>
    <name evidence="2" type="ORF">BT96DRAFT_997986</name>
</gene>
<dbReference type="OrthoDB" id="3068171at2759"/>
<protein>
    <submittedName>
        <fullName evidence="2">Uncharacterized protein</fullName>
    </submittedName>
</protein>
<dbReference type="Gene3D" id="1.50.10.20">
    <property type="match status" value="1"/>
</dbReference>
<accession>A0A6A4HB08</accession>